<dbReference type="Pfam" id="PF00128">
    <property type="entry name" value="Alpha-amylase"/>
    <property type="match status" value="1"/>
</dbReference>
<evidence type="ECO:0000256" key="2">
    <source>
        <dbReference type="ARBA" id="ARBA00005496"/>
    </source>
</evidence>
<dbReference type="Gene3D" id="3.20.20.80">
    <property type="entry name" value="Glycosidases"/>
    <property type="match status" value="1"/>
</dbReference>
<keyword evidence="12" id="KW-0413">Isomerase</keyword>
<dbReference type="GO" id="GO:0016740">
    <property type="term" value="F:transferase activity"/>
    <property type="evidence" value="ECO:0007669"/>
    <property type="project" value="UniProtKB-KW"/>
</dbReference>
<evidence type="ECO:0000256" key="6">
    <source>
        <dbReference type="ARBA" id="ARBA00013882"/>
    </source>
</evidence>
<keyword evidence="7" id="KW-0808">Transferase</keyword>
<dbReference type="PANTHER" id="PTHR10357">
    <property type="entry name" value="ALPHA-AMYLASE FAMILY MEMBER"/>
    <property type="match status" value="1"/>
</dbReference>
<keyword evidence="10" id="KW-0106">Calcium</keyword>
<evidence type="ECO:0000313" key="18">
    <source>
        <dbReference type="Proteomes" id="UP000002725"/>
    </source>
</evidence>
<dbReference type="STRING" id="290512.Paes_0211"/>
<evidence type="ECO:0000256" key="13">
    <source>
        <dbReference type="ARBA" id="ARBA00031251"/>
    </source>
</evidence>
<dbReference type="GO" id="GO:0005975">
    <property type="term" value="P:carbohydrate metabolic process"/>
    <property type="evidence" value="ECO:0007669"/>
    <property type="project" value="InterPro"/>
</dbReference>
<evidence type="ECO:0000256" key="12">
    <source>
        <dbReference type="ARBA" id="ARBA00023235"/>
    </source>
</evidence>
<evidence type="ECO:0000256" key="15">
    <source>
        <dbReference type="ARBA" id="ARBA00049067"/>
    </source>
</evidence>
<dbReference type="EMBL" id="CP001108">
    <property type="protein sequence ID" value="ACF45268.1"/>
    <property type="molecule type" value="Genomic_DNA"/>
</dbReference>
<dbReference type="FunFam" id="3.20.20.80:FF:000055">
    <property type="entry name" value="Trehalose synthase"/>
    <property type="match status" value="1"/>
</dbReference>
<dbReference type="SMART" id="SM00642">
    <property type="entry name" value="Aamy"/>
    <property type="match status" value="1"/>
</dbReference>
<dbReference type="eggNOG" id="COG3281">
    <property type="taxonomic scope" value="Bacteria"/>
</dbReference>
<protein>
    <recommendedName>
        <fullName evidence="6">Maltokinase</fullName>
        <ecNumber evidence="4">2.7.1.175</ecNumber>
        <ecNumber evidence="5">5.4.99.16</ecNumber>
    </recommendedName>
    <alternativeName>
        <fullName evidence="14">Maltose alpha-D-glucosyltransferase</fullName>
    </alternativeName>
    <alternativeName>
        <fullName evidence="13">Maltose-1-phosphate synthase</fullName>
    </alternativeName>
</protein>
<keyword evidence="8" id="KW-0479">Metal-binding</keyword>
<evidence type="ECO:0000256" key="5">
    <source>
        <dbReference type="ARBA" id="ARBA00012619"/>
    </source>
</evidence>
<dbReference type="InterPro" id="IPR017853">
    <property type="entry name" value="GH"/>
</dbReference>
<dbReference type="InterPro" id="IPR013780">
    <property type="entry name" value="Glyco_hydro_b"/>
</dbReference>
<dbReference type="SUPFAM" id="SSF56112">
    <property type="entry name" value="Protein kinase-like (PK-like)"/>
    <property type="match status" value="1"/>
</dbReference>
<evidence type="ECO:0000256" key="14">
    <source>
        <dbReference type="ARBA" id="ARBA00031378"/>
    </source>
</evidence>
<dbReference type="Proteomes" id="UP000002725">
    <property type="component" value="Chromosome"/>
</dbReference>
<dbReference type="Gene3D" id="3.90.1200.10">
    <property type="match status" value="1"/>
</dbReference>
<evidence type="ECO:0000256" key="10">
    <source>
        <dbReference type="ARBA" id="ARBA00022837"/>
    </source>
</evidence>
<dbReference type="Gene3D" id="3.90.400.10">
    <property type="entry name" value="Oligo-1,6-glucosidase, Domain 2"/>
    <property type="match status" value="1"/>
</dbReference>
<evidence type="ECO:0000256" key="9">
    <source>
        <dbReference type="ARBA" id="ARBA00022741"/>
    </source>
</evidence>
<dbReference type="InterPro" id="IPR012810">
    <property type="entry name" value="TreS/a-amylase_N"/>
</dbReference>
<evidence type="ECO:0000256" key="7">
    <source>
        <dbReference type="ARBA" id="ARBA00022679"/>
    </source>
</evidence>
<evidence type="ECO:0000256" key="1">
    <source>
        <dbReference type="ARBA" id="ARBA00001595"/>
    </source>
</evidence>
<dbReference type="Pfam" id="PF18085">
    <property type="entry name" value="Mak_N_cap"/>
    <property type="match status" value="1"/>
</dbReference>
<accession>B4S3S2</accession>
<dbReference type="AlphaFoldDB" id="B4S3S2"/>
<dbReference type="InterPro" id="IPR011009">
    <property type="entry name" value="Kinase-like_dom_sf"/>
</dbReference>
<evidence type="ECO:0000256" key="4">
    <source>
        <dbReference type="ARBA" id="ARBA00011962"/>
    </source>
</evidence>
<dbReference type="EC" id="2.7.1.175" evidence="4"/>
<feature type="domain" description="Glycosyl hydrolase family 13 catalytic" evidence="16">
    <location>
        <begin position="22"/>
        <end position="416"/>
    </location>
</feature>
<dbReference type="GO" id="GO:0047471">
    <property type="term" value="F:maltose alpha-D-glucosyltransferase activity"/>
    <property type="evidence" value="ECO:0007669"/>
    <property type="project" value="UniProtKB-EC"/>
</dbReference>
<dbReference type="InterPro" id="IPR040999">
    <property type="entry name" value="Mak_N_cap"/>
</dbReference>
<dbReference type="NCBIfam" id="TIGR02456">
    <property type="entry name" value="treS_nterm"/>
    <property type="match status" value="1"/>
</dbReference>
<dbReference type="CDD" id="cd11334">
    <property type="entry name" value="AmyAc_TreS"/>
    <property type="match status" value="1"/>
</dbReference>
<dbReference type="InterPro" id="IPR032091">
    <property type="entry name" value="Malt_amylase-like_C"/>
</dbReference>
<proteinExistence type="inferred from homology"/>
<evidence type="ECO:0000256" key="3">
    <source>
        <dbReference type="ARBA" id="ARBA00006219"/>
    </source>
</evidence>
<organism evidence="17 18">
    <name type="scientific">Prosthecochloris aestuarii (strain DSM 271 / SK 413)</name>
    <dbReference type="NCBI Taxonomy" id="290512"/>
    <lineage>
        <taxon>Bacteria</taxon>
        <taxon>Pseudomonadati</taxon>
        <taxon>Chlorobiota</taxon>
        <taxon>Chlorobiia</taxon>
        <taxon>Chlorobiales</taxon>
        <taxon>Chlorobiaceae</taxon>
        <taxon>Prosthecochloris</taxon>
    </lineage>
</organism>
<dbReference type="eggNOG" id="COG0366">
    <property type="taxonomic scope" value="Bacteria"/>
</dbReference>
<evidence type="ECO:0000256" key="11">
    <source>
        <dbReference type="ARBA" id="ARBA00022840"/>
    </source>
</evidence>
<dbReference type="KEGG" id="paa:Paes_0211"/>
<dbReference type="GO" id="GO:0046872">
    <property type="term" value="F:metal ion binding"/>
    <property type="evidence" value="ECO:0007669"/>
    <property type="project" value="UniProtKB-KW"/>
</dbReference>
<dbReference type="NCBIfam" id="TIGR02457">
    <property type="entry name" value="TreS_Cterm"/>
    <property type="match status" value="1"/>
</dbReference>
<dbReference type="RefSeq" id="WP_012504805.1">
    <property type="nucleotide sequence ID" value="NC_011059.1"/>
</dbReference>
<dbReference type="SUPFAM" id="SSF51445">
    <property type="entry name" value="(Trans)glycosidases"/>
    <property type="match status" value="1"/>
</dbReference>
<dbReference type="InterPro" id="IPR006047">
    <property type="entry name" value="GH13_cat_dom"/>
</dbReference>
<dbReference type="CAZy" id="GH13">
    <property type="family name" value="Glycoside Hydrolase Family 13"/>
</dbReference>
<dbReference type="GO" id="GO:0005524">
    <property type="term" value="F:ATP binding"/>
    <property type="evidence" value="ECO:0007669"/>
    <property type="project" value="UniProtKB-KW"/>
</dbReference>
<evidence type="ECO:0000313" key="17">
    <source>
        <dbReference type="EMBL" id="ACF45268.1"/>
    </source>
</evidence>
<keyword evidence="9" id="KW-0547">Nucleotide-binding</keyword>
<dbReference type="EC" id="5.4.99.16" evidence="5"/>
<dbReference type="SUPFAM" id="SSF51011">
    <property type="entry name" value="Glycosyl hydrolase domain"/>
    <property type="match status" value="1"/>
</dbReference>
<dbReference type="InterPro" id="IPR045857">
    <property type="entry name" value="O16G_dom_2"/>
</dbReference>
<comment type="catalytic activity">
    <reaction evidence="15">
        <text>D-maltose + ATP = alpha-maltose 1-phosphate + ADP + H(+)</text>
        <dbReference type="Rhea" id="RHEA:31915"/>
        <dbReference type="ChEBI" id="CHEBI:15378"/>
        <dbReference type="ChEBI" id="CHEBI:17306"/>
        <dbReference type="ChEBI" id="CHEBI:30616"/>
        <dbReference type="ChEBI" id="CHEBI:63576"/>
        <dbReference type="ChEBI" id="CHEBI:456216"/>
        <dbReference type="EC" id="2.7.1.175"/>
    </reaction>
</comment>
<keyword evidence="18" id="KW-1185">Reference proteome</keyword>
<dbReference type="Pfam" id="PF16657">
    <property type="entry name" value="Malt_amylase_C"/>
    <property type="match status" value="1"/>
</dbReference>
<keyword evidence="11" id="KW-0067">ATP-binding</keyword>
<name>B4S3S2_PROA2</name>
<dbReference type="Gene3D" id="2.60.40.1180">
    <property type="entry name" value="Golgi alpha-mannosidase II"/>
    <property type="match status" value="1"/>
</dbReference>
<reference evidence="17" key="1">
    <citation type="submission" date="2008-06" db="EMBL/GenBank/DDBJ databases">
        <title>Complete sequence of chromosome of Prosthecochloris aestuarii DSM 271.</title>
        <authorList>
            <consortium name="US DOE Joint Genome Institute"/>
            <person name="Lucas S."/>
            <person name="Copeland A."/>
            <person name="Lapidus A."/>
            <person name="Glavina del Rio T."/>
            <person name="Dalin E."/>
            <person name="Tice H."/>
            <person name="Bruce D."/>
            <person name="Goodwin L."/>
            <person name="Pitluck S."/>
            <person name="Schmutz J."/>
            <person name="Larimer F."/>
            <person name="Land M."/>
            <person name="Hauser L."/>
            <person name="Kyrpides N."/>
            <person name="Anderson I."/>
            <person name="Liu Z."/>
            <person name="Li T."/>
            <person name="Zhao F."/>
            <person name="Overmann J."/>
            <person name="Bryant D.A."/>
            <person name="Richardson P."/>
        </authorList>
    </citation>
    <scope>NUCLEOTIDE SEQUENCE [LARGE SCALE GENOMIC DNA]</scope>
    <source>
        <strain evidence="17">DSM 271</strain>
    </source>
</reference>
<comment type="similarity">
    <text evidence="3">Belongs to the aminoglycoside phosphotransferase family.</text>
</comment>
<dbReference type="HOGENOM" id="CLU_007635_1_1_10"/>
<dbReference type="InterPro" id="IPR012811">
    <property type="entry name" value="TreS_maltokin_C_dom"/>
</dbReference>
<sequence>MPKTRTTGQPEPQWYKDAIIYEAHVKTFFDSNNDGVGDFEGLRQKLPYLESLGITAIWLLPFYPSPLRDDGYDIADYMDINPDYGTIDDFRAFLNEAHERGLKVITELVINHTSDQHAWFQRARRAEQGSDERNFYVWTDDPKKYSETRIIFQDFESSNWTWDPIAGQYFWHRFYHHQPDLNFENPSVEKALYKVLDYWLEMGVDGLRLDAVPYLYEEEGSNCENLPRTHEFLKRLRKHVDDKFPNRMLLAEANQWPEDAAEYFGDGDECHMNFHFPLMPRMYMALEMEDRFPIIDILDQTPEIAETCQWASFLRNHDELTLEMVTDEERDYMRRVYAHDPKARINLGIRRRLAPLMSNDRRKIELMNIMLLSLPGTPVLYYGDEIGMGDNFYLGDRDGVRTPMQWNGDRNAGFSRANPQQLQLPVIIDPEYHYEATNVEVQDSNINSLLWWTRHMLSTSRRYKALSRGDIRFIACQNPQILIFSRTFEDETMLCIINLSRNAQAATVDLSEYEGHTPEEVFSLSHFPGITSRPYTVTLGPYGYFWFKLIRTEEEIGSRRYVDKPFAQVASLKDLFAGKALERLETKVLPEYIRGCRWFGGKARKIVRVSVEEHIPVTACDNTVYMIVEVRYPSGSNDTYQLPVTFLPAGEFNPDDDYFLKQVVCSVKIGDEEGYLCDSAYQKSFHSFLLDTIVSSKGLKGSTGKLTGEKGSRVEEFLETQDDGEMNSVLFGAEQSNTSIMYGDRLCLKIYRKISSGVSPEVEICRMLTEKTSFESSPAYLGALHFTRSRKDQCSLGILQNFIPNEGDAWSQTLHFVHRYYEDVLVMLPQISEVPVLPSTGGESVEMPEIIHGLIGEPYLEMVSRLAERTAGMHLALASPDLGQDFIPEPFTTLYQRSIYQSMREQVKRGMVLLREQMGGVAEEYQGLAAGLLKREGEILEQLSHIKARKIAASKIRIHGDYHLGQVLWTGKDFVIIDFEGEPARSLSERRIKRSAFRDLAGMMRSFHYAAFNVLIQDRSIRQEDVERLEPWAELWSFYTGQHFFDVYEDAVRGQGLIPEDVKEQHLLLRAYLMDKAIYELNYELNNRPEWVGIALKGLSRLLEL</sequence>
<evidence type="ECO:0000256" key="8">
    <source>
        <dbReference type="ARBA" id="ARBA00022723"/>
    </source>
</evidence>
<dbReference type="PANTHER" id="PTHR10357:SF219">
    <property type="entry name" value="MALTOSE ALPHA-D-GLUCOSYLTRANSFERASE"/>
    <property type="match status" value="1"/>
</dbReference>
<gene>
    <name evidence="17" type="ordered locus">Paes_0211</name>
</gene>
<comment type="similarity">
    <text evidence="2">Belongs to the glycosyl hydrolase 13 family. TreS subfamily.</text>
</comment>
<evidence type="ECO:0000259" key="16">
    <source>
        <dbReference type="SMART" id="SM00642"/>
    </source>
</evidence>
<comment type="catalytic activity">
    <reaction evidence="1">
        <text>D-maltose = alpha,alpha-trehalose</text>
        <dbReference type="Rhea" id="RHEA:15145"/>
        <dbReference type="ChEBI" id="CHEBI:16551"/>
        <dbReference type="ChEBI" id="CHEBI:17306"/>
        <dbReference type="EC" id="5.4.99.16"/>
    </reaction>
</comment>